<protein>
    <submittedName>
        <fullName evidence="2">Uncharacterized protein</fullName>
    </submittedName>
</protein>
<dbReference type="EMBL" id="MCFN01000118">
    <property type="protein sequence ID" value="OXB64535.1"/>
    <property type="molecule type" value="Genomic_DNA"/>
</dbReference>
<evidence type="ECO:0000313" key="2">
    <source>
        <dbReference type="EMBL" id="OXB64535.1"/>
    </source>
</evidence>
<name>A0A226NAB6_CALSU</name>
<evidence type="ECO:0000256" key="1">
    <source>
        <dbReference type="SAM" id="MobiDB-lite"/>
    </source>
</evidence>
<comment type="caution">
    <text evidence="2">The sequence shown here is derived from an EMBL/GenBank/DDBJ whole genome shotgun (WGS) entry which is preliminary data.</text>
</comment>
<proteinExistence type="predicted"/>
<feature type="region of interest" description="Disordered" evidence="1">
    <location>
        <begin position="78"/>
        <end position="104"/>
    </location>
</feature>
<dbReference type="Proteomes" id="UP000198323">
    <property type="component" value="Unassembled WGS sequence"/>
</dbReference>
<accession>A0A226NAB6</accession>
<gene>
    <name evidence="2" type="ORF">ASZ78_012798</name>
</gene>
<evidence type="ECO:0000313" key="3">
    <source>
        <dbReference type="Proteomes" id="UP000198323"/>
    </source>
</evidence>
<dbReference type="AlphaFoldDB" id="A0A226NAB6"/>
<keyword evidence="3" id="KW-1185">Reference proteome</keyword>
<organism evidence="2 3">
    <name type="scientific">Callipepla squamata</name>
    <name type="common">Scaled quail</name>
    <dbReference type="NCBI Taxonomy" id="9009"/>
    <lineage>
        <taxon>Eukaryota</taxon>
        <taxon>Metazoa</taxon>
        <taxon>Chordata</taxon>
        <taxon>Craniata</taxon>
        <taxon>Vertebrata</taxon>
        <taxon>Euteleostomi</taxon>
        <taxon>Archelosauria</taxon>
        <taxon>Archosauria</taxon>
        <taxon>Dinosauria</taxon>
        <taxon>Saurischia</taxon>
        <taxon>Theropoda</taxon>
        <taxon>Coelurosauria</taxon>
        <taxon>Aves</taxon>
        <taxon>Neognathae</taxon>
        <taxon>Galloanserae</taxon>
        <taxon>Galliformes</taxon>
        <taxon>Odontophoridae</taxon>
        <taxon>Callipepla</taxon>
    </lineage>
</organism>
<reference evidence="2 3" key="1">
    <citation type="submission" date="2016-07" db="EMBL/GenBank/DDBJ databases">
        <title>Disparate Historic Effective Population Sizes Predicted by Modern Levels of Genome Diversity for the Scaled Quail (Callipepla squamata) and the Northern Bobwhite (Colinus virginianus): Inferences from First and Second Generation Draft Genome Assemblies for Sympatric New World Quail.</title>
        <authorList>
            <person name="Oldeschulte D.L."/>
            <person name="Halley Y.A."/>
            <person name="Bhattarai E.K."/>
            <person name="Brashear W.A."/>
            <person name="Hill J."/>
            <person name="Metz R.P."/>
            <person name="Johnson C.D."/>
            <person name="Rollins D."/>
            <person name="Peterson M.J."/>
            <person name="Bickhart D.M."/>
            <person name="Decker J.E."/>
            <person name="Seabury C.M."/>
        </authorList>
    </citation>
    <scope>NUCLEOTIDE SEQUENCE [LARGE SCALE GENOMIC DNA]</scope>
    <source>
        <strain evidence="2 3">Texas</strain>
        <tissue evidence="2">Leg muscle</tissue>
    </source>
</reference>
<sequence>MGRNQVCFAVQISTTFFCSLQKDERGKGTTAEAAAGREVAASPGISTGNCTEKGCCSITHTHVLPLPPQTGRRLMFRSSLPARKGKEKHSQEQREKEEFLYYLT</sequence>
<feature type="compositionally biased region" description="Basic and acidic residues" evidence="1">
    <location>
        <begin position="88"/>
        <end position="104"/>
    </location>
</feature>